<dbReference type="Gene3D" id="2.60.120.590">
    <property type="entry name" value="Alpha-ketoglutarate-dependent dioxygenase AlkB-like"/>
    <property type="match status" value="1"/>
</dbReference>
<dbReference type="Pfam" id="PF13532">
    <property type="entry name" value="2OG-FeII_Oxy_2"/>
    <property type="match status" value="1"/>
</dbReference>
<proteinExistence type="predicted"/>
<dbReference type="Proteomes" id="UP000218899">
    <property type="component" value="Chromosome"/>
</dbReference>
<evidence type="ECO:0000313" key="3">
    <source>
        <dbReference type="Proteomes" id="UP000218899"/>
    </source>
</evidence>
<accession>A0A1B4VCH7</accession>
<feature type="domain" description="Fe2OG dioxygenase" evidence="1">
    <location>
        <begin position="93"/>
        <end position="188"/>
    </location>
</feature>
<dbReference type="GO" id="GO:0016491">
    <property type="term" value="F:oxidoreductase activity"/>
    <property type="evidence" value="ECO:0007669"/>
    <property type="project" value="TreeGrafter"/>
</dbReference>
<dbReference type="InterPro" id="IPR027450">
    <property type="entry name" value="AlkB-like"/>
</dbReference>
<dbReference type="EMBL" id="AP014936">
    <property type="protein sequence ID" value="BAU49281.1"/>
    <property type="molecule type" value="Genomic_DNA"/>
</dbReference>
<dbReference type="GO" id="GO:0070988">
    <property type="term" value="P:demethylation"/>
    <property type="evidence" value="ECO:0007669"/>
    <property type="project" value="InterPro"/>
</dbReference>
<dbReference type="KEGG" id="sva:SVA_2733"/>
<protein>
    <submittedName>
        <fullName evidence="2">2OG-Fe(II) oxygenase</fullName>
    </submittedName>
</protein>
<organism evidence="2 3">
    <name type="scientific">Sulfurifustis variabilis</name>
    <dbReference type="NCBI Taxonomy" id="1675686"/>
    <lineage>
        <taxon>Bacteria</taxon>
        <taxon>Pseudomonadati</taxon>
        <taxon>Pseudomonadota</taxon>
        <taxon>Gammaproteobacteria</taxon>
        <taxon>Acidiferrobacterales</taxon>
        <taxon>Acidiferrobacteraceae</taxon>
        <taxon>Sulfurifustis</taxon>
    </lineage>
</organism>
<reference evidence="2 3" key="1">
    <citation type="submission" date="2015-08" db="EMBL/GenBank/DDBJ databases">
        <title>Complete genome sequence of Sulfurifustis variabilis.</title>
        <authorList>
            <person name="Miura A."/>
            <person name="Kojima H."/>
            <person name="Fukui M."/>
        </authorList>
    </citation>
    <scope>NUCLEOTIDE SEQUENCE [LARGE SCALE GENOMIC DNA]</scope>
    <source>
        <strain evidence="3">skN76</strain>
    </source>
</reference>
<evidence type="ECO:0000313" key="2">
    <source>
        <dbReference type="EMBL" id="BAU49281.1"/>
    </source>
</evidence>
<name>A0A1B4VCH7_9GAMM</name>
<keyword evidence="3" id="KW-1185">Reference proteome</keyword>
<dbReference type="PROSITE" id="PS51471">
    <property type="entry name" value="FE2OG_OXY"/>
    <property type="match status" value="1"/>
</dbReference>
<sequence>MPSRRRSSVAREAPRGFRYQPDFLSVAEERELLAHIERLAFEPVRMHGVEARRQVAHFGVRYQYDAGALEAADGLPAFLAAVATRVSHAARFPPQAPLETLVTRYPPGAGIGWHRDAPPFGPVVAGLSLAASCEMRLRLSTETGYEVYATELAPRSLYVFAGTARFRWQHRIPPVAALRYSITFRTIKNSPPPRVIPKSASSE</sequence>
<dbReference type="SUPFAM" id="SSF51197">
    <property type="entry name" value="Clavaminate synthase-like"/>
    <property type="match status" value="1"/>
</dbReference>
<dbReference type="InterPro" id="IPR032857">
    <property type="entry name" value="ALKBH4"/>
</dbReference>
<dbReference type="InterPro" id="IPR005123">
    <property type="entry name" value="Oxoglu/Fe-dep_dioxygenase_dom"/>
</dbReference>
<dbReference type="PANTHER" id="PTHR12463:SF1">
    <property type="entry name" value="2-OXOGLUTARATE AND FE-DEPENDENT OXYGENASE FAMILY PROTEIN"/>
    <property type="match status" value="1"/>
</dbReference>
<dbReference type="PANTHER" id="PTHR12463">
    <property type="entry name" value="OXYGENASE-RELATED"/>
    <property type="match status" value="1"/>
</dbReference>
<gene>
    <name evidence="2" type="ORF">SVA_2733</name>
</gene>
<dbReference type="InterPro" id="IPR037151">
    <property type="entry name" value="AlkB-like_sf"/>
</dbReference>
<dbReference type="GO" id="GO:0032451">
    <property type="term" value="F:demethylase activity"/>
    <property type="evidence" value="ECO:0007669"/>
    <property type="project" value="TreeGrafter"/>
</dbReference>
<evidence type="ECO:0000259" key="1">
    <source>
        <dbReference type="PROSITE" id="PS51471"/>
    </source>
</evidence>
<dbReference type="AlphaFoldDB" id="A0A1B4VCH7"/>